<gene>
    <name evidence="2" type="ORF">FJTKL_14753</name>
</gene>
<sequence>MGPDTTGGSETRPAPRATKRNSAIRKEQNRNASRIYRERRKQRLALLDRLLEKDQDQALPASSQESNSTGPASSQLENAQTLTGLTPSAEPDLAPLVQPSSLGPLSEGVDAVDPSALGDLSFDASWPLSSNDPIWNIVADQDGASSVAQPHPELPTLGPSPSSIPGYTANDQSSSNEEIPELIQRPQVRRSPATTTLSQADIFFTTPGQHLSMYLLDRSSPQESSKGKGKAPGAASPSSSSRLSTTLVPSTRSPVTTPCALPGEDSLGEFMQHLMNLRLPDVKRVIFVQQNALFAAVMDNSLAIGVMNGSQAIFDDEAGSPFNRDWVESKGSMQLADVRSKFSGAPRDLQPVDVQITVEHHVYLDVIPFPSFRERALKAIAHDPPLFDEDELCCDICSREGLIVWGSQGNNQGMEACRPWDMRSWEPKPWFLRKYHFLAGGWDDEMWRASRWWHMMRNERIPAGPVSWASSA</sequence>
<proteinExistence type="predicted"/>
<evidence type="ECO:0008006" key="4">
    <source>
        <dbReference type="Google" id="ProtNLM"/>
    </source>
</evidence>
<dbReference type="CDD" id="cd14688">
    <property type="entry name" value="bZIP_YAP"/>
    <property type="match status" value="1"/>
</dbReference>
<evidence type="ECO:0000256" key="1">
    <source>
        <dbReference type="SAM" id="MobiDB-lite"/>
    </source>
</evidence>
<dbReference type="PANTHER" id="PTHR38116">
    <property type="entry name" value="CHROMOSOME 7, WHOLE GENOME SHOTGUN SEQUENCE"/>
    <property type="match status" value="1"/>
</dbReference>
<accession>A0ABR4F7U4</accession>
<dbReference type="Proteomes" id="UP001600888">
    <property type="component" value="Unassembled WGS sequence"/>
</dbReference>
<dbReference type="PANTHER" id="PTHR38116:SF5">
    <property type="entry name" value="BZIP DOMAIN-CONTAINING PROTEIN"/>
    <property type="match status" value="1"/>
</dbReference>
<dbReference type="InterPro" id="IPR021833">
    <property type="entry name" value="DUF3425"/>
</dbReference>
<feature type="region of interest" description="Disordered" evidence="1">
    <location>
        <begin position="218"/>
        <end position="259"/>
    </location>
</feature>
<feature type="compositionally biased region" description="Low complexity" evidence="1">
    <location>
        <begin position="231"/>
        <end position="258"/>
    </location>
</feature>
<protein>
    <recommendedName>
        <fullName evidence="4">BZIP domain-containing protein</fullName>
    </recommendedName>
</protein>
<dbReference type="EMBL" id="JBAWTH010000008">
    <property type="protein sequence ID" value="KAL2290766.1"/>
    <property type="molecule type" value="Genomic_DNA"/>
</dbReference>
<feature type="region of interest" description="Disordered" evidence="1">
    <location>
        <begin position="1"/>
        <end position="110"/>
    </location>
</feature>
<dbReference type="Pfam" id="PF11905">
    <property type="entry name" value="DUF3425"/>
    <property type="match status" value="1"/>
</dbReference>
<keyword evidence="3" id="KW-1185">Reference proteome</keyword>
<feature type="compositionally biased region" description="Polar residues" evidence="1">
    <location>
        <begin position="60"/>
        <end position="86"/>
    </location>
</feature>
<reference evidence="2 3" key="1">
    <citation type="submission" date="2024-03" db="EMBL/GenBank/DDBJ databases">
        <title>A high-quality draft genome sequence of Diaporthe vaccinii, a causative agent of upright dieback and viscid rot disease in cranberry plants.</title>
        <authorList>
            <person name="Sarrasin M."/>
            <person name="Lang B.F."/>
            <person name="Burger G."/>
        </authorList>
    </citation>
    <scope>NUCLEOTIDE SEQUENCE [LARGE SCALE GENOMIC DNA]</scope>
    <source>
        <strain evidence="2 3">IS7</strain>
    </source>
</reference>
<evidence type="ECO:0000313" key="3">
    <source>
        <dbReference type="Proteomes" id="UP001600888"/>
    </source>
</evidence>
<comment type="caution">
    <text evidence="2">The sequence shown here is derived from an EMBL/GenBank/DDBJ whole genome shotgun (WGS) entry which is preliminary data.</text>
</comment>
<evidence type="ECO:0000313" key="2">
    <source>
        <dbReference type="EMBL" id="KAL2290766.1"/>
    </source>
</evidence>
<feature type="region of interest" description="Disordered" evidence="1">
    <location>
        <begin position="144"/>
        <end position="194"/>
    </location>
</feature>
<organism evidence="2 3">
    <name type="scientific">Diaporthe vaccinii</name>
    <dbReference type="NCBI Taxonomy" id="105482"/>
    <lineage>
        <taxon>Eukaryota</taxon>
        <taxon>Fungi</taxon>
        <taxon>Dikarya</taxon>
        <taxon>Ascomycota</taxon>
        <taxon>Pezizomycotina</taxon>
        <taxon>Sordariomycetes</taxon>
        <taxon>Sordariomycetidae</taxon>
        <taxon>Diaporthales</taxon>
        <taxon>Diaporthaceae</taxon>
        <taxon>Diaporthe</taxon>
        <taxon>Diaporthe eres species complex</taxon>
    </lineage>
</organism>
<feature type="compositionally biased region" description="Polar residues" evidence="1">
    <location>
        <begin position="159"/>
        <end position="177"/>
    </location>
</feature>
<name>A0ABR4F7U4_9PEZI</name>